<dbReference type="Gene3D" id="3.10.20.30">
    <property type="match status" value="1"/>
</dbReference>
<gene>
    <name evidence="2" type="ORF">SCFA_3990002</name>
</gene>
<dbReference type="InterPro" id="IPR012675">
    <property type="entry name" value="Beta-grasp_dom_sf"/>
</dbReference>
<proteinExistence type="predicted"/>
<dbReference type="PROSITE" id="PS51880">
    <property type="entry name" value="TGS"/>
    <property type="match status" value="1"/>
</dbReference>
<dbReference type="Pfam" id="PF06071">
    <property type="entry name" value="YchF-GTPase_C"/>
    <property type="match status" value="1"/>
</dbReference>
<dbReference type="GO" id="GO:0016887">
    <property type="term" value="F:ATP hydrolysis activity"/>
    <property type="evidence" value="ECO:0007669"/>
    <property type="project" value="TreeGrafter"/>
</dbReference>
<dbReference type="AlphaFoldDB" id="A0A485M4C4"/>
<accession>A0A485M4C4</accession>
<reference evidence="2" key="1">
    <citation type="submission" date="2019-03" db="EMBL/GenBank/DDBJ databases">
        <authorList>
            <person name="Hao L."/>
        </authorList>
    </citation>
    <scope>NUCLEOTIDE SEQUENCE</scope>
</reference>
<dbReference type="SUPFAM" id="SSF52540">
    <property type="entry name" value="P-loop containing nucleoside triphosphate hydrolases"/>
    <property type="match status" value="1"/>
</dbReference>
<feature type="domain" description="TGS" evidence="1">
    <location>
        <begin position="103"/>
        <end position="149"/>
    </location>
</feature>
<dbReference type="PANTHER" id="PTHR23305">
    <property type="entry name" value="OBG GTPASE FAMILY"/>
    <property type="match status" value="1"/>
</dbReference>
<dbReference type="Gene3D" id="3.40.50.300">
    <property type="entry name" value="P-loop containing nucleotide triphosphate hydrolases"/>
    <property type="match status" value="1"/>
</dbReference>
<sequence>MSSISLNREKESLLDEYNFLTKKPFMAVLNLDETQLIAGNYPEKEEVISFATDNRVALIETCAQIEMEISQLQPEERAEFLKDLHLQESGTSRLARAAYEHLGLISFFTVGEDEVKAWTIRKGTTAQKAAGKIHSDLEHCNLGLPGIAK</sequence>
<dbReference type="EMBL" id="CAADRN010000333">
    <property type="protein sequence ID" value="VFU18206.1"/>
    <property type="molecule type" value="Genomic_DNA"/>
</dbReference>
<evidence type="ECO:0000313" key="2">
    <source>
        <dbReference type="EMBL" id="VFU18206.1"/>
    </source>
</evidence>
<dbReference type="InterPro" id="IPR027417">
    <property type="entry name" value="P-loop_NTPase"/>
</dbReference>
<dbReference type="InterPro" id="IPR013029">
    <property type="entry name" value="YchF_C"/>
</dbReference>
<dbReference type="GO" id="GO:0005737">
    <property type="term" value="C:cytoplasm"/>
    <property type="evidence" value="ECO:0007669"/>
    <property type="project" value="TreeGrafter"/>
</dbReference>
<name>A0A485M4C4_9ZZZZ</name>
<dbReference type="PANTHER" id="PTHR23305:SF18">
    <property type="entry name" value="OBG-TYPE G DOMAIN-CONTAINING PROTEIN"/>
    <property type="match status" value="1"/>
</dbReference>
<organism evidence="2">
    <name type="scientific">anaerobic digester metagenome</name>
    <dbReference type="NCBI Taxonomy" id="1263854"/>
    <lineage>
        <taxon>unclassified sequences</taxon>
        <taxon>metagenomes</taxon>
        <taxon>ecological metagenomes</taxon>
    </lineage>
</organism>
<evidence type="ECO:0000259" key="1">
    <source>
        <dbReference type="PROSITE" id="PS51880"/>
    </source>
</evidence>
<dbReference type="InterPro" id="IPR004095">
    <property type="entry name" value="TGS"/>
</dbReference>
<protein>
    <submittedName>
        <fullName evidence="2">Ribosome-binding ATPase YchF</fullName>
    </submittedName>
</protein>